<dbReference type="Gene3D" id="1.20.1250.20">
    <property type="entry name" value="MFS general substrate transporter like domains"/>
    <property type="match status" value="1"/>
</dbReference>
<feature type="transmembrane region" description="Helical" evidence="6">
    <location>
        <begin position="346"/>
        <end position="363"/>
    </location>
</feature>
<evidence type="ECO:0000256" key="3">
    <source>
        <dbReference type="ARBA" id="ARBA00022692"/>
    </source>
</evidence>
<feature type="transmembrane region" description="Helical" evidence="6">
    <location>
        <begin position="283"/>
        <end position="302"/>
    </location>
</feature>
<dbReference type="EMBL" id="JAKGSI010000007">
    <property type="protein sequence ID" value="MCF4007742.1"/>
    <property type="molecule type" value="Genomic_DNA"/>
</dbReference>
<organism evidence="7 8">
    <name type="scientific">Corynebacterium uropygiale</name>
    <dbReference type="NCBI Taxonomy" id="1775911"/>
    <lineage>
        <taxon>Bacteria</taxon>
        <taxon>Bacillati</taxon>
        <taxon>Actinomycetota</taxon>
        <taxon>Actinomycetes</taxon>
        <taxon>Mycobacteriales</taxon>
        <taxon>Corynebacteriaceae</taxon>
        <taxon>Corynebacterium</taxon>
    </lineage>
</organism>
<dbReference type="AlphaFoldDB" id="A0A9X1QST1"/>
<evidence type="ECO:0000256" key="6">
    <source>
        <dbReference type="SAM" id="Phobius"/>
    </source>
</evidence>
<proteinExistence type="predicted"/>
<keyword evidence="3 6" id="KW-0812">Transmembrane</keyword>
<keyword evidence="5 6" id="KW-0472">Membrane</keyword>
<comment type="caution">
    <text evidence="7">The sequence shown here is derived from an EMBL/GenBank/DDBJ whole genome shotgun (WGS) entry which is preliminary data.</text>
</comment>
<dbReference type="SUPFAM" id="SSF103473">
    <property type="entry name" value="MFS general substrate transporter"/>
    <property type="match status" value="1"/>
</dbReference>
<comment type="subcellular location">
    <subcellularLocation>
        <location evidence="1">Cell membrane</location>
        <topology evidence="1">Multi-pass membrane protein</topology>
    </subcellularLocation>
</comment>
<feature type="transmembrane region" description="Helical" evidence="6">
    <location>
        <begin position="141"/>
        <end position="161"/>
    </location>
</feature>
<evidence type="ECO:0000256" key="5">
    <source>
        <dbReference type="ARBA" id="ARBA00023136"/>
    </source>
</evidence>
<dbReference type="Pfam" id="PF07690">
    <property type="entry name" value="MFS_1"/>
    <property type="match status" value="1"/>
</dbReference>
<evidence type="ECO:0000313" key="7">
    <source>
        <dbReference type="EMBL" id="MCF4007742.1"/>
    </source>
</evidence>
<feature type="transmembrane region" description="Helical" evidence="6">
    <location>
        <begin position="115"/>
        <end position="135"/>
    </location>
</feature>
<evidence type="ECO:0000256" key="1">
    <source>
        <dbReference type="ARBA" id="ARBA00004651"/>
    </source>
</evidence>
<keyword evidence="8" id="KW-1185">Reference proteome</keyword>
<feature type="transmembrane region" description="Helical" evidence="6">
    <location>
        <begin position="193"/>
        <end position="216"/>
    </location>
</feature>
<name>A0A9X1QST1_9CORY</name>
<keyword evidence="2" id="KW-1003">Cell membrane</keyword>
<gene>
    <name evidence="7" type="ORF">L1O03_11260</name>
</gene>
<sequence length="379" mass="40228">MAFAIESYHVDHSGKTLTAVLVSLWLGRFLASLGVRRAPSPRRPALWMVCSDAVRLLAQFLLLLWLLAGGAQEGIAFAVSSFVYGCATAFFNPARFSLLAQLFHDSEREKINSTLSVIGDVLFVCGPLLGTALMMRLGFHGVLLIDSLSFLIGILVLSPLLRFRAEKNTSPGEASDSEESDTHPNASAATLPLWVCTGLVTWGACALAIGFLGVAGPTLVMNRFDESWWGWVAAGGAIGSLLGSMSAFSRRTRRIPWRFKQATACVLLSAQVAALAYSPSAALIVLAAILGSAATTFSGIAWDVLGQSFPDQDQVHLFATRDQLVNTAGIPLGMLLFGVLTGHSLLVTGVIALVVVAMAALCLNGRLFRRQPLPADAGA</sequence>
<evidence type="ECO:0000256" key="2">
    <source>
        <dbReference type="ARBA" id="ARBA00022475"/>
    </source>
</evidence>
<evidence type="ECO:0000256" key="4">
    <source>
        <dbReference type="ARBA" id="ARBA00022989"/>
    </source>
</evidence>
<dbReference type="GO" id="GO:0022857">
    <property type="term" value="F:transmembrane transporter activity"/>
    <property type="evidence" value="ECO:0007669"/>
    <property type="project" value="InterPro"/>
</dbReference>
<dbReference type="PANTHER" id="PTHR23513">
    <property type="entry name" value="INTEGRAL MEMBRANE EFFLUX PROTEIN-RELATED"/>
    <property type="match status" value="1"/>
</dbReference>
<feature type="transmembrane region" description="Helical" evidence="6">
    <location>
        <begin position="74"/>
        <end position="94"/>
    </location>
</feature>
<reference evidence="7" key="1">
    <citation type="submission" date="2022-01" db="EMBL/GenBank/DDBJ databases">
        <title>Corynebacterium sp. nov isolated from isolated from the feces of the greater white-fronted geese (Anser albifrons) at Poyang Lake, PR China.</title>
        <authorList>
            <person name="Liu Q."/>
        </authorList>
    </citation>
    <scope>NUCLEOTIDE SEQUENCE</scope>
    <source>
        <strain evidence="7">JCM 32435</strain>
    </source>
</reference>
<dbReference type="Proteomes" id="UP001139336">
    <property type="component" value="Unassembled WGS sequence"/>
</dbReference>
<keyword evidence="4 6" id="KW-1133">Transmembrane helix</keyword>
<evidence type="ECO:0000313" key="8">
    <source>
        <dbReference type="Proteomes" id="UP001139336"/>
    </source>
</evidence>
<protein>
    <submittedName>
        <fullName evidence="7">MFS transporter</fullName>
    </submittedName>
</protein>
<feature type="transmembrane region" description="Helical" evidence="6">
    <location>
        <begin position="228"/>
        <end position="247"/>
    </location>
</feature>
<dbReference type="InterPro" id="IPR011701">
    <property type="entry name" value="MFS"/>
</dbReference>
<accession>A0A9X1QST1</accession>
<dbReference type="InterPro" id="IPR036259">
    <property type="entry name" value="MFS_trans_sf"/>
</dbReference>
<dbReference type="GO" id="GO:0005886">
    <property type="term" value="C:plasma membrane"/>
    <property type="evidence" value="ECO:0007669"/>
    <property type="project" value="UniProtKB-SubCell"/>
</dbReference>
<dbReference type="PANTHER" id="PTHR23513:SF11">
    <property type="entry name" value="STAPHYLOFERRIN A TRANSPORTER"/>
    <property type="match status" value="1"/>
</dbReference>
<feature type="transmembrane region" description="Helical" evidence="6">
    <location>
        <begin position="45"/>
        <end position="68"/>
    </location>
</feature>